<gene>
    <name evidence="4" type="ORF">DDE20_10995</name>
</gene>
<feature type="domain" description="Phospholipase/carboxylesterase/thioesterase" evidence="3">
    <location>
        <begin position="15"/>
        <end position="216"/>
    </location>
</feature>
<dbReference type="GO" id="GO:0016787">
    <property type="term" value="F:hydrolase activity"/>
    <property type="evidence" value="ECO:0007669"/>
    <property type="project" value="UniProtKB-KW"/>
</dbReference>
<accession>A0A2T8HTC5</accession>
<dbReference type="EMBL" id="QDKM01000004">
    <property type="protein sequence ID" value="PVH28704.1"/>
    <property type="molecule type" value="Genomic_DNA"/>
</dbReference>
<proteinExistence type="inferred from homology"/>
<dbReference type="Proteomes" id="UP000245911">
    <property type="component" value="Unassembled WGS sequence"/>
</dbReference>
<dbReference type="Pfam" id="PF02230">
    <property type="entry name" value="Abhydrolase_2"/>
    <property type="match status" value="1"/>
</dbReference>
<evidence type="ECO:0000313" key="4">
    <source>
        <dbReference type="EMBL" id="PVH28704.1"/>
    </source>
</evidence>
<dbReference type="OrthoDB" id="9801763at2"/>
<comment type="similarity">
    <text evidence="1">Belongs to the AB hydrolase superfamily. AB hydrolase 2 family.</text>
</comment>
<evidence type="ECO:0000313" key="5">
    <source>
        <dbReference type="Proteomes" id="UP000245911"/>
    </source>
</evidence>
<dbReference type="InterPro" id="IPR029058">
    <property type="entry name" value="AB_hydrolase_fold"/>
</dbReference>
<dbReference type="SUPFAM" id="SSF53474">
    <property type="entry name" value="alpha/beta-Hydrolases"/>
    <property type="match status" value="1"/>
</dbReference>
<dbReference type="InterPro" id="IPR003140">
    <property type="entry name" value="PLipase/COase/thioEstase"/>
</dbReference>
<name>A0A2T8HTC5_9RHOB</name>
<dbReference type="Gene3D" id="3.40.50.1820">
    <property type="entry name" value="alpha/beta hydrolase"/>
    <property type="match status" value="1"/>
</dbReference>
<dbReference type="PANTHER" id="PTHR10655:SF17">
    <property type="entry name" value="LYSOPHOSPHOLIPASE-LIKE PROTEIN 1"/>
    <property type="match status" value="1"/>
</dbReference>
<dbReference type="RefSeq" id="WP_116558542.1">
    <property type="nucleotide sequence ID" value="NZ_QDKM01000004.1"/>
</dbReference>
<keyword evidence="5" id="KW-1185">Reference proteome</keyword>
<evidence type="ECO:0000259" key="3">
    <source>
        <dbReference type="Pfam" id="PF02230"/>
    </source>
</evidence>
<keyword evidence="2" id="KW-0378">Hydrolase</keyword>
<evidence type="ECO:0000256" key="1">
    <source>
        <dbReference type="ARBA" id="ARBA00006499"/>
    </source>
</evidence>
<comment type="caution">
    <text evidence="4">The sequence shown here is derived from an EMBL/GenBank/DDBJ whole genome shotgun (WGS) entry which is preliminary data.</text>
</comment>
<dbReference type="AlphaFoldDB" id="A0A2T8HTC5"/>
<protein>
    <submittedName>
        <fullName evidence="4">Phospholipase</fullName>
    </submittedName>
</protein>
<dbReference type="InterPro" id="IPR050565">
    <property type="entry name" value="LYPA1-2/EST-like"/>
</dbReference>
<sequence>MSPRPLTSARKGAAKGTAKSVVIFVHGYGANGADLIGLADPLAPHLPNTAFYSPDAPERCAGNPMGFQWFGIPHMDGTPEDVARAGQAQASEDLNAFIDKVLADEALDASALALVGFSQGTMMSLHIAPRRTAPIAGLVGFSGRLLDPDTLQAETSSKPPVLLVHGDADPMVPVQSLPEAADALTKAGFEVYAHVCKGLGHSIDNEGLSLALGFLAEKLPK</sequence>
<evidence type="ECO:0000256" key="2">
    <source>
        <dbReference type="ARBA" id="ARBA00022801"/>
    </source>
</evidence>
<dbReference type="PANTHER" id="PTHR10655">
    <property type="entry name" value="LYSOPHOSPHOLIPASE-RELATED"/>
    <property type="match status" value="1"/>
</dbReference>
<reference evidence="4 5" key="1">
    <citation type="submission" date="2018-04" db="EMBL/GenBank/DDBJ databases">
        <title>Pararhodobacter oceanense sp. nov., isolated from marine intertidal sediment.</title>
        <authorList>
            <person name="Wang X.-L."/>
            <person name="Du Z.-J."/>
        </authorList>
    </citation>
    <scope>NUCLEOTIDE SEQUENCE [LARGE SCALE GENOMIC DNA]</scope>
    <source>
        <strain evidence="4 5">AM505</strain>
    </source>
</reference>
<organism evidence="4 5">
    <name type="scientific">Pararhodobacter oceanensis</name>
    <dbReference type="NCBI Taxonomy" id="2172121"/>
    <lineage>
        <taxon>Bacteria</taxon>
        <taxon>Pseudomonadati</taxon>
        <taxon>Pseudomonadota</taxon>
        <taxon>Alphaproteobacteria</taxon>
        <taxon>Rhodobacterales</taxon>
        <taxon>Paracoccaceae</taxon>
        <taxon>Pararhodobacter</taxon>
    </lineage>
</organism>